<dbReference type="Proteomes" id="UP000886891">
    <property type="component" value="Unassembled WGS sequence"/>
</dbReference>
<dbReference type="SUPFAM" id="SSF55545">
    <property type="entry name" value="beta-N-acetylhexosaminidase-like domain"/>
    <property type="match status" value="1"/>
</dbReference>
<dbReference type="EC" id="3.2.1.52" evidence="3"/>
<dbReference type="GO" id="GO:0005975">
    <property type="term" value="P:carbohydrate metabolic process"/>
    <property type="evidence" value="ECO:0007669"/>
    <property type="project" value="InterPro"/>
</dbReference>
<dbReference type="EMBL" id="DVOH01000016">
    <property type="protein sequence ID" value="HIU99924.1"/>
    <property type="molecule type" value="Genomic_DNA"/>
</dbReference>
<dbReference type="Gene3D" id="3.30.379.10">
    <property type="entry name" value="Chitobiase/beta-hexosaminidase domain 2-like"/>
    <property type="match status" value="1"/>
</dbReference>
<feature type="active site" description="Proton donor" evidence="6">
    <location>
        <position position="272"/>
    </location>
</feature>
<accession>A0A9D1NBE1</accession>
<keyword evidence="5" id="KW-0326">Glycosidase</keyword>
<dbReference type="InterPro" id="IPR025705">
    <property type="entry name" value="Beta_hexosaminidase_sua/sub"/>
</dbReference>
<dbReference type="PANTHER" id="PTHR22600">
    <property type="entry name" value="BETA-HEXOSAMINIDASE"/>
    <property type="match status" value="1"/>
</dbReference>
<dbReference type="SUPFAM" id="SSF51445">
    <property type="entry name" value="(Trans)glycosidases"/>
    <property type="match status" value="1"/>
</dbReference>
<organism evidence="9 10">
    <name type="scientific">Candidatus Stercoripulliclostridium merdipullorum</name>
    <dbReference type="NCBI Taxonomy" id="2840952"/>
    <lineage>
        <taxon>Bacteria</taxon>
        <taxon>Bacillati</taxon>
        <taxon>Bacillota</taxon>
        <taxon>Clostridia</taxon>
        <taxon>Eubacteriales</taxon>
        <taxon>Candidatus Stercoripulliclostridium</taxon>
    </lineage>
</organism>
<comment type="similarity">
    <text evidence="2">Belongs to the glycosyl hydrolase 20 family.</text>
</comment>
<dbReference type="InterPro" id="IPR017853">
    <property type="entry name" value="GH"/>
</dbReference>
<dbReference type="AlphaFoldDB" id="A0A9D1NBE1"/>
<comment type="catalytic activity">
    <reaction evidence="1">
        <text>Hydrolysis of terminal non-reducing N-acetyl-D-hexosamine residues in N-acetyl-beta-D-hexosaminides.</text>
        <dbReference type="EC" id="3.2.1.52"/>
    </reaction>
</comment>
<dbReference type="InterPro" id="IPR029018">
    <property type="entry name" value="Hex-like_dom2"/>
</dbReference>
<dbReference type="PRINTS" id="PR00738">
    <property type="entry name" value="GLHYDRLASE20"/>
</dbReference>
<feature type="domain" description="Beta-hexosaminidase bacterial type N-terminal" evidence="8">
    <location>
        <begin position="50"/>
        <end position="101"/>
    </location>
</feature>
<evidence type="ECO:0000256" key="1">
    <source>
        <dbReference type="ARBA" id="ARBA00001231"/>
    </source>
</evidence>
<evidence type="ECO:0000256" key="6">
    <source>
        <dbReference type="PIRSR" id="PIRSR625705-1"/>
    </source>
</evidence>
<evidence type="ECO:0000259" key="7">
    <source>
        <dbReference type="Pfam" id="PF00728"/>
    </source>
</evidence>
<dbReference type="GO" id="GO:0030203">
    <property type="term" value="P:glycosaminoglycan metabolic process"/>
    <property type="evidence" value="ECO:0007669"/>
    <property type="project" value="TreeGrafter"/>
</dbReference>
<protein>
    <recommendedName>
        <fullName evidence="3">beta-N-acetylhexosaminidase</fullName>
        <ecNumber evidence="3">3.2.1.52</ecNumber>
    </recommendedName>
</protein>
<dbReference type="InterPro" id="IPR015883">
    <property type="entry name" value="Glyco_hydro_20_cat"/>
</dbReference>
<dbReference type="PANTHER" id="PTHR22600:SF57">
    <property type="entry name" value="BETA-N-ACETYLHEXOSAMINIDASE"/>
    <property type="match status" value="1"/>
</dbReference>
<dbReference type="GO" id="GO:0004563">
    <property type="term" value="F:beta-N-acetylhexosaminidase activity"/>
    <property type="evidence" value="ECO:0007669"/>
    <property type="project" value="UniProtKB-EC"/>
</dbReference>
<proteinExistence type="inferred from homology"/>
<feature type="domain" description="Glycoside hydrolase family 20 catalytic" evidence="7">
    <location>
        <begin position="106"/>
        <end position="433"/>
    </location>
</feature>
<evidence type="ECO:0000313" key="9">
    <source>
        <dbReference type="EMBL" id="HIU99924.1"/>
    </source>
</evidence>
<gene>
    <name evidence="9" type="ORF">IAB14_02270</name>
</gene>
<sequence length="511" mass="58641">MLRLIPDIQQFTPADGKCDLSRLTLRGFPEGYAYGIDNASDGLPVRFFQTEMPAEGYRIDLKQDGIDVFAADGRGAYYAVVTLRQLKRFSDGAVDCGVIEDSPRCSYRGYMLDVGRYFFPVEDVCKLIDLISLYKINVLHLHLTEDQGWRIEIKRYPKLTEIGSKRRRTHIHLKPHEGFYTQENLRFLVAYAKARAVEIMPEFDMPGHCTAAVAAYPDLACFPRSVGVAETFGVKFDVLCLAQDATFEFVRNVLDEMIEIFPYPMVHIGGDEVPTHRWELCPACRDLYAKSGVGNWLEYQARFMNRVSEYLRSKGKTAVMWNPPRSVKGLDPAIVWQFWTAELPAGVVEAELAAGRKMINSDSKGYYLDFLYGVTPLRKTYRTKPSFVEGKQGADRVIGIEGAMWTELVPDLRRAEYLTFPRLAAIAERAWSREEDFEGFSAAWDMHQRYLREKGVRTAPKRVYRSSIVQAVAHKIWWARRQLYWGGLRNLIDNKKIETEAKNMKQKGDKR</sequence>
<dbReference type="InterPro" id="IPR015882">
    <property type="entry name" value="HEX_bac_N"/>
</dbReference>
<evidence type="ECO:0000256" key="3">
    <source>
        <dbReference type="ARBA" id="ARBA00012663"/>
    </source>
</evidence>
<evidence type="ECO:0000256" key="5">
    <source>
        <dbReference type="ARBA" id="ARBA00023295"/>
    </source>
</evidence>
<dbReference type="Pfam" id="PF02838">
    <property type="entry name" value="Glyco_hydro_20b"/>
    <property type="match status" value="1"/>
</dbReference>
<dbReference type="CDD" id="cd06563">
    <property type="entry name" value="GH20_chitobiase-like"/>
    <property type="match status" value="1"/>
</dbReference>
<evidence type="ECO:0000313" key="10">
    <source>
        <dbReference type="Proteomes" id="UP000886891"/>
    </source>
</evidence>
<keyword evidence="4" id="KW-0378">Hydrolase</keyword>
<dbReference type="Pfam" id="PF00728">
    <property type="entry name" value="Glyco_hydro_20"/>
    <property type="match status" value="1"/>
</dbReference>
<name>A0A9D1NBE1_9FIRM</name>
<dbReference type="Gene3D" id="3.20.20.80">
    <property type="entry name" value="Glycosidases"/>
    <property type="match status" value="1"/>
</dbReference>
<evidence type="ECO:0000256" key="4">
    <source>
        <dbReference type="ARBA" id="ARBA00022801"/>
    </source>
</evidence>
<evidence type="ECO:0000259" key="8">
    <source>
        <dbReference type="Pfam" id="PF02838"/>
    </source>
</evidence>
<evidence type="ECO:0000256" key="2">
    <source>
        <dbReference type="ARBA" id="ARBA00006285"/>
    </source>
</evidence>
<comment type="caution">
    <text evidence="9">The sequence shown here is derived from an EMBL/GenBank/DDBJ whole genome shotgun (WGS) entry which is preliminary data.</text>
</comment>
<dbReference type="GO" id="GO:0016020">
    <property type="term" value="C:membrane"/>
    <property type="evidence" value="ECO:0007669"/>
    <property type="project" value="TreeGrafter"/>
</dbReference>
<reference evidence="9" key="1">
    <citation type="submission" date="2020-10" db="EMBL/GenBank/DDBJ databases">
        <authorList>
            <person name="Gilroy R."/>
        </authorList>
    </citation>
    <scope>NUCLEOTIDE SEQUENCE</scope>
    <source>
        <strain evidence="9">23406</strain>
    </source>
</reference>
<reference evidence="9" key="2">
    <citation type="journal article" date="2021" name="PeerJ">
        <title>Extensive microbial diversity within the chicken gut microbiome revealed by metagenomics and culture.</title>
        <authorList>
            <person name="Gilroy R."/>
            <person name="Ravi A."/>
            <person name="Getino M."/>
            <person name="Pursley I."/>
            <person name="Horton D.L."/>
            <person name="Alikhan N.F."/>
            <person name="Baker D."/>
            <person name="Gharbi K."/>
            <person name="Hall N."/>
            <person name="Watson M."/>
            <person name="Adriaenssens E.M."/>
            <person name="Foster-Nyarko E."/>
            <person name="Jarju S."/>
            <person name="Secka A."/>
            <person name="Antonio M."/>
            <person name="Oren A."/>
            <person name="Chaudhuri R.R."/>
            <person name="La Ragione R."/>
            <person name="Hildebrand F."/>
            <person name="Pallen M.J."/>
        </authorList>
    </citation>
    <scope>NUCLEOTIDE SEQUENCE</scope>
    <source>
        <strain evidence="9">23406</strain>
    </source>
</reference>